<dbReference type="SUPFAM" id="SSF52058">
    <property type="entry name" value="L domain-like"/>
    <property type="match status" value="1"/>
</dbReference>
<dbReference type="EMBL" id="JAACNO010001157">
    <property type="protein sequence ID" value="KAF4142720.1"/>
    <property type="molecule type" value="Genomic_DNA"/>
</dbReference>
<evidence type="ECO:0000259" key="1">
    <source>
        <dbReference type="Pfam" id="PF26605"/>
    </source>
</evidence>
<evidence type="ECO:0000313" key="2">
    <source>
        <dbReference type="EMBL" id="KAF4142720.1"/>
    </source>
</evidence>
<feature type="domain" description="WLGC" evidence="1">
    <location>
        <begin position="260"/>
        <end position="308"/>
    </location>
</feature>
<dbReference type="InterPro" id="IPR032675">
    <property type="entry name" value="LRR_dom_sf"/>
</dbReference>
<comment type="caution">
    <text evidence="2">The sequence shown here is derived from an EMBL/GenBank/DDBJ whole genome shotgun (WGS) entry which is preliminary data.</text>
</comment>
<proteinExistence type="predicted"/>
<name>A0A8S9UPR0_PHYIN</name>
<evidence type="ECO:0000313" key="3">
    <source>
        <dbReference type="Proteomes" id="UP000704712"/>
    </source>
</evidence>
<dbReference type="InterPro" id="IPR058256">
    <property type="entry name" value="WLGC"/>
</dbReference>
<organism evidence="2 3">
    <name type="scientific">Phytophthora infestans</name>
    <name type="common">Potato late blight agent</name>
    <name type="synonym">Botrytis infestans</name>
    <dbReference type="NCBI Taxonomy" id="4787"/>
    <lineage>
        <taxon>Eukaryota</taxon>
        <taxon>Sar</taxon>
        <taxon>Stramenopiles</taxon>
        <taxon>Oomycota</taxon>
        <taxon>Peronosporomycetes</taxon>
        <taxon>Peronosporales</taxon>
        <taxon>Peronosporaceae</taxon>
        <taxon>Phytophthora</taxon>
    </lineage>
</organism>
<dbReference type="PANTHER" id="PTHR47186:SF61">
    <property type="entry name" value="LEUCINE-RICH REPEAT-CONTAINING PROTEIN 57-RELATED"/>
    <property type="match status" value="1"/>
</dbReference>
<dbReference type="Gene3D" id="3.80.10.10">
    <property type="entry name" value="Ribonuclease Inhibitor"/>
    <property type="match status" value="1"/>
</dbReference>
<protein>
    <recommendedName>
        <fullName evidence="1">WLGC domain-containing protein</fullName>
    </recommendedName>
</protein>
<dbReference type="Pfam" id="PF26605">
    <property type="entry name" value="WLGC"/>
    <property type="match status" value="1"/>
</dbReference>
<dbReference type="Proteomes" id="UP000704712">
    <property type="component" value="Unassembled WGS sequence"/>
</dbReference>
<dbReference type="AlphaFoldDB" id="A0A8S9UPR0"/>
<reference evidence="2" key="1">
    <citation type="submission" date="2020-03" db="EMBL/GenBank/DDBJ databases">
        <title>Hybrid Assembly of Korean Phytophthora infestans isolates.</title>
        <authorList>
            <person name="Prokchorchik M."/>
            <person name="Lee Y."/>
            <person name="Seo J."/>
            <person name="Cho J.-H."/>
            <person name="Park Y.-E."/>
            <person name="Jang D.-C."/>
            <person name="Im J.-S."/>
            <person name="Choi J.-G."/>
            <person name="Park H.-J."/>
            <person name="Lee G.-B."/>
            <person name="Lee Y.-G."/>
            <person name="Hong S.-Y."/>
            <person name="Cho K."/>
            <person name="Sohn K.H."/>
        </authorList>
    </citation>
    <scope>NUCLEOTIDE SEQUENCE</scope>
    <source>
        <strain evidence="2">KR_2_A2</strain>
    </source>
</reference>
<dbReference type="PANTHER" id="PTHR47186">
    <property type="entry name" value="LEUCINE-RICH REPEAT-CONTAINING PROTEIN 57"/>
    <property type="match status" value="1"/>
</dbReference>
<gene>
    <name evidence="2" type="ORF">GN958_ATG08112</name>
</gene>
<sequence>MSDRDIAPKTFAEWQNPTNVTEKVAQLAAIGDLQTIQITNRYLAQLPEELRLCKDLKRLSLEYTHTQVFPAWVKEFTKLEYLHLESKFTSPMIVLPDDMFDDMSSLTFMHLAAFMTMTELPSFEGLKNLRSLTLACFLSMVELPAFDDLQNLERLVLASMPAMESLPDFSPVEDLKSFAVSDRGAWCCNGFIGDCNLNDRKCGVVHPVWGNPAVTCLTLNRTEKLTATATLKVVDKFSSTICGPVLEAGVLEGPPTEDLMTPCNGIMYRQCPRTNNVESMCYNARFMGIACTTNPYPMEMRRQQIAKGR</sequence>
<accession>A0A8S9UPR0</accession>